<organism evidence="2 3">
    <name type="scientific">Hydrogenophaga electricum</name>
    <dbReference type="NCBI Taxonomy" id="1230953"/>
    <lineage>
        <taxon>Bacteria</taxon>
        <taxon>Pseudomonadati</taxon>
        <taxon>Pseudomonadota</taxon>
        <taxon>Betaproteobacteria</taxon>
        <taxon>Burkholderiales</taxon>
        <taxon>Comamonadaceae</taxon>
        <taxon>Hydrogenophaga</taxon>
    </lineage>
</organism>
<dbReference type="InterPro" id="IPR013149">
    <property type="entry name" value="ADH-like_C"/>
</dbReference>
<dbReference type="Proteomes" id="UP001156903">
    <property type="component" value="Unassembled WGS sequence"/>
</dbReference>
<name>A0ABQ6C6F1_9BURK</name>
<feature type="domain" description="Enoyl reductase (ER)" evidence="1">
    <location>
        <begin position="10"/>
        <end position="322"/>
    </location>
</feature>
<protein>
    <submittedName>
        <fullName evidence="2">Oxidoreductase</fullName>
    </submittedName>
</protein>
<evidence type="ECO:0000259" key="1">
    <source>
        <dbReference type="SMART" id="SM00829"/>
    </source>
</evidence>
<gene>
    <name evidence="2" type="ORF">GCM10007935_28140</name>
</gene>
<dbReference type="InterPro" id="IPR011032">
    <property type="entry name" value="GroES-like_sf"/>
</dbReference>
<sequence length="333" mass="34595">MKAVLCKQYGPPASLVVEAVPSPQPGPGEVVVAVHAASVNFPDGLIIENKYQFKPELPFSPGGEVAGTLSAIGPGVSGWAVGDRVIAVCGWGGFADEVKVAAGKLIRLPEGIGMDAASALVITHGTTHYALQVRGQLQPGETLLVLGAAGGTGLSAVELGKLMGARVIAAASSDEKLALCRAAGADEVINYATEDLREALKRLTGGRGVDVVYDPVGGDYTEAALRSMAWGGRLLVIGFTAGTIPRPPLNLPLLKGCSLVGVFYGGFTEREPDRADALMQQLLSWLREGRVRPVISEYLPIEQAAQALDTVGQRRARGKIVLTTALGRSAGLP</sequence>
<dbReference type="EMBL" id="BSPB01000024">
    <property type="protein sequence ID" value="GLS15379.1"/>
    <property type="molecule type" value="Genomic_DNA"/>
</dbReference>
<dbReference type="PANTHER" id="PTHR43677">
    <property type="entry name" value="SHORT-CHAIN DEHYDROGENASE/REDUCTASE"/>
    <property type="match status" value="1"/>
</dbReference>
<evidence type="ECO:0000313" key="2">
    <source>
        <dbReference type="EMBL" id="GLS15379.1"/>
    </source>
</evidence>
<proteinExistence type="predicted"/>
<dbReference type="SUPFAM" id="SSF50129">
    <property type="entry name" value="GroES-like"/>
    <property type="match status" value="1"/>
</dbReference>
<dbReference type="Gene3D" id="3.40.50.720">
    <property type="entry name" value="NAD(P)-binding Rossmann-like Domain"/>
    <property type="match status" value="1"/>
</dbReference>
<dbReference type="InterPro" id="IPR013154">
    <property type="entry name" value="ADH-like_N"/>
</dbReference>
<dbReference type="InterPro" id="IPR051397">
    <property type="entry name" value="Zn-ADH-like_protein"/>
</dbReference>
<dbReference type="PANTHER" id="PTHR43677:SF4">
    <property type="entry name" value="QUINONE OXIDOREDUCTASE-LIKE PROTEIN 2"/>
    <property type="match status" value="1"/>
</dbReference>
<comment type="caution">
    <text evidence="2">The sequence shown here is derived from an EMBL/GenBank/DDBJ whole genome shotgun (WGS) entry which is preliminary data.</text>
</comment>
<accession>A0ABQ6C6F1</accession>
<dbReference type="InterPro" id="IPR036291">
    <property type="entry name" value="NAD(P)-bd_dom_sf"/>
</dbReference>
<dbReference type="SUPFAM" id="SSF51735">
    <property type="entry name" value="NAD(P)-binding Rossmann-fold domains"/>
    <property type="match status" value="1"/>
</dbReference>
<evidence type="ECO:0000313" key="3">
    <source>
        <dbReference type="Proteomes" id="UP001156903"/>
    </source>
</evidence>
<keyword evidence="3" id="KW-1185">Reference proteome</keyword>
<dbReference type="CDD" id="cd08241">
    <property type="entry name" value="QOR1"/>
    <property type="match status" value="1"/>
</dbReference>
<dbReference type="InterPro" id="IPR020843">
    <property type="entry name" value="ER"/>
</dbReference>
<dbReference type="SMART" id="SM00829">
    <property type="entry name" value="PKS_ER"/>
    <property type="match status" value="1"/>
</dbReference>
<reference evidence="3" key="1">
    <citation type="journal article" date="2019" name="Int. J. Syst. Evol. Microbiol.">
        <title>The Global Catalogue of Microorganisms (GCM) 10K type strain sequencing project: providing services to taxonomists for standard genome sequencing and annotation.</title>
        <authorList>
            <consortium name="The Broad Institute Genomics Platform"/>
            <consortium name="The Broad Institute Genome Sequencing Center for Infectious Disease"/>
            <person name="Wu L."/>
            <person name="Ma J."/>
        </authorList>
    </citation>
    <scope>NUCLEOTIDE SEQUENCE [LARGE SCALE GENOMIC DNA]</scope>
    <source>
        <strain evidence="3">NBRC 109341</strain>
    </source>
</reference>
<dbReference type="Pfam" id="PF00107">
    <property type="entry name" value="ADH_zinc_N"/>
    <property type="match status" value="1"/>
</dbReference>
<dbReference type="Gene3D" id="3.90.180.10">
    <property type="entry name" value="Medium-chain alcohol dehydrogenases, catalytic domain"/>
    <property type="match status" value="1"/>
</dbReference>
<dbReference type="RefSeq" id="WP_284308303.1">
    <property type="nucleotide sequence ID" value="NZ_BSPB01000024.1"/>
</dbReference>
<dbReference type="Pfam" id="PF08240">
    <property type="entry name" value="ADH_N"/>
    <property type="match status" value="1"/>
</dbReference>